<dbReference type="PIRSF" id="PIRSF006305">
    <property type="entry name" value="Maf"/>
    <property type="match status" value="1"/>
</dbReference>
<dbReference type="EMBL" id="DAKRPA010000118">
    <property type="protein sequence ID" value="DAZ98021.1"/>
    <property type="molecule type" value="Genomic_DNA"/>
</dbReference>
<reference evidence="3" key="1">
    <citation type="submission" date="2022-11" db="EMBL/GenBank/DDBJ databases">
        <authorList>
            <person name="Morgan W.R."/>
            <person name="Tartar A."/>
        </authorList>
    </citation>
    <scope>NUCLEOTIDE SEQUENCE</scope>
    <source>
        <strain evidence="3">ARSEF 373</strain>
    </source>
</reference>
<dbReference type="AlphaFoldDB" id="A0AAV2YWG8"/>
<protein>
    <recommendedName>
        <fullName evidence="5">Maf-like protein</fullName>
    </recommendedName>
</protein>
<keyword evidence="2" id="KW-0378">Hydrolase</keyword>
<dbReference type="NCBIfam" id="TIGR00172">
    <property type="entry name" value="maf"/>
    <property type="match status" value="1"/>
</dbReference>
<evidence type="ECO:0000313" key="4">
    <source>
        <dbReference type="Proteomes" id="UP001146120"/>
    </source>
</evidence>
<gene>
    <name evidence="3" type="ORF">N0F65_004511</name>
</gene>
<keyword evidence="4" id="KW-1185">Reference proteome</keyword>
<dbReference type="InterPro" id="IPR003697">
    <property type="entry name" value="Maf-like"/>
</dbReference>
<reference evidence="3" key="2">
    <citation type="journal article" date="2023" name="Microbiol Resour">
        <title>Decontamination and Annotation of the Draft Genome Sequence of the Oomycete Lagenidium giganteum ARSEF 373.</title>
        <authorList>
            <person name="Morgan W.R."/>
            <person name="Tartar A."/>
        </authorList>
    </citation>
    <scope>NUCLEOTIDE SEQUENCE</scope>
    <source>
        <strain evidence="3">ARSEF 373</strain>
    </source>
</reference>
<accession>A0AAV2YWG8</accession>
<dbReference type="Gene3D" id="3.90.950.10">
    <property type="match status" value="1"/>
</dbReference>
<dbReference type="Proteomes" id="UP001146120">
    <property type="component" value="Unassembled WGS sequence"/>
</dbReference>
<dbReference type="InterPro" id="IPR029001">
    <property type="entry name" value="ITPase-like_fam"/>
</dbReference>
<dbReference type="GO" id="GO:0047429">
    <property type="term" value="F:nucleoside triphosphate diphosphatase activity"/>
    <property type="evidence" value="ECO:0007669"/>
    <property type="project" value="InterPro"/>
</dbReference>
<comment type="caution">
    <text evidence="3">The sequence shown here is derived from an EMBL/GenBank/DDBJ whole genome shotgun (WGS) entry which is preliminary data.</text>
</comment>
<dbReference type="HAMAP" id="MF_00528">
    <property type="entry name" value="Maf"/>
    <property type="match status" value="1"/>
</dbReference>
<proteinExistence type="inferred from homology"/>
<name>A0AAV2YWG8_9STRA</name>
<comment type="cofactor">
    <cofactor evidence="1">
        <name>a divalent metal cation</name>
        <dbReference type="ChEBI" id="CHEBI:60240"/>
    </cofactor>
</comment>
<evidence type="ECO:0000256" key="2">
    <source>
        <dbReference type="ARBA" id="ARBA00022801"/>
    </source>
</evidence>
<dbReference type="PANTHER" id="PTHR43213">
    <property type="entry name" value="BIFUNCTIONAL DTTP/UTP PYROPHOSPHATASE/METHYLTRANSFERASE PROTEIN-RELATED"/>
    <property type="match status" value="1"/>
</dbReference>
<organism evidence="3 4">
    <name type="scientific">Lagenidium giganteum</name>
    <dbReference type="NCBI Taxonomy" id="4803"/>
    <lineage>
        <taxon>Eukaryota</taxon>
        <taxon>Sar</taxon>
        <taxon>Stramenopiles</taxon>
        <taxon>Oomycota</taxon>
        <taxon>Peronosporomycetes</taxon>
        <taxon>Pythiales</taxon>
        <taxon>Pythiaceae</taxon>
    </lineage>
</organism>
<evidence type="ECO:0008006" key="5">
    <source>
        <dbReference type="Google" id="ProtNLM"/>
    </source>
</evidence>
<dbReference type="CDD" id="cd00555">
    <property type="entry name" value="Maf"/>
    <property type="match status" value="1"/>
</dbReference>
<dbReference type="Pfam" id="PF02545">
    <property type="entry name" value="Maf"/>
    <property type="match status" value="1"/>
</dbReference>
<sequence length="214" mass="23644">MWMSTMLSAVASHLAARRVILASQSPRRLELLRECGIAFDVVPSTFEENLPKDQFPSPELYVLENAKQKAHEVMQRAAQPNAPHVVIGCDTVVVHGGQILEKPRDEDDAFQMLSKLSGNAHEVYSGVAIFSTALGDKPHLFFEKTTVVFGQLEDQDIKEYIKTGEPMDKAGSYGLQGRARVFVSEIHGCTNNVIGFPVQRFGTEMKKLAAEGKL</sequence>
<evidence type="ECO:0000313" key="3">
    <source>
        <dbReference type="EMBL" id="DAZ98021.1"/>
    </source>
</evidence>
<evidence type="ECO:0000256" key="1">
    <source>
        <dbReference type="ARBA" id="ARBA00001968"/>
    </source>
</evidence>
<dbReference type="PANTHER" id="PTHR43213:SF5">
    <property type="entry name" value="BIFUNCTIONAL DTTP_UTP PYROPHOSPHATASE_METHYLTRANSFERASE PROTEIN-RELATED"/>
    <property type="match status" value="1"/>
</dbReference>
<dbReference type="SUPFAM" id="SSF52972">
    <property type="entry name" value="ITPase-like"/>
    <property type="match status" value="1"/>
</dbReference>